<dbReference type="PATRIC" id="fig|1341181.4.peg.1595"/>
<reference evidence="1 2" key="1">
    <citation type="submission" date="2013-08" db="EMBL/GenBank/DDBJ databases">
        <title>Flavobacterium limnosediminis JC2902 genome sequencing.</title>
        <authorList>
            <person name="Lee K."/>
            <person name="Yi H."/>
            <person name="Park S."/>
            <person name="Chun J."/>
        </authorList>
    </citation>
    <scope>NUCLEOTIDE SEQUENCE [LARGE SCALE GENOMIC DNA]</scope>
    <source>
        <strain evidence="1 2">JC2902</strain>
    </source>
</reference>
<keyword evidence="2" id="KW-1185">Reference proteome</keyword>
<evidence type="ECO:0000313" key="1">
    <source>
        <dbReference type="EMBL" id="ESU28272.1"/>
    </source>
</evidence>
<protein>
    <submittedName>
        <fullName evidence="1">Uncharacterized protein</fullName>
    </submittedName>
</protein>
<dbReference type="EMBL" id="AVGG01000007">
    <property type="protein sequence ID" value="ESU28272.1"/>
    <property type="molecule type" value="Genomic_DNA"/>
</dbReference>
<dbReference type="Proteomes" id="UP000018004">
    <property type="component" value="Unassembled WGS sequence"/>
</dbReference>
<accession>V6SPY0</accession>
<proteinExistence type="predicted"/>
<evidence type="ECO:0000313" key="2">
    <source>
        <dbReference type="Proteomes" id="UP000018004"/>
    </source>
</evidence>
<sequence>MFPFYAIFLYLTGFKNLSGIKDAAPTDSYRDGARGKTITSL</sequence>
<dbReference type="STRING" id="1341181.FLJC2902T_16200"/>
<gene>
    <name evidence="1" type="ORF">FLJC2902T_16200</name>
</gene>
<name>V6SPY0_9FLAO</name>
<dbReference type="AlphaFoldDB" id="V6SPY0"/>
<organism evidence="1 2">
    <name type="scientific">Flavobacterium limnosediminis JC2902</name>
    <dbReference type="NCBI Taxonomy" id="1341181"/>
    <lineage>
        <taxon>Bacteria</taxon>
        <taxon>Pseudomonadati</taxon>
        <taxon>Bacteroidota</taxon>
        <taxon>Flavobacteriia</taxon>
        <taxon>Flavobacteriales</taxon>
        <taxon>Flavobacteriaceae</taxon>
        <taxon>Flavobacterium</taxon>
    </lineage>
</organism>
<comment type="caution">
    <text evidence="1">The sequence shown here is derived from an EMBL/GenBank/DDBJ whole genome shotgun (WGS) entry which is preliminary data.</text>
</comment>